<keyword evidence="1" id="KW-1185">Reference proteome</keyword>
<reference evidence="2" key="2">
    <citation type="submission" date="2025-08" db="UniProtKB">
        <authorList>
            <consortium name="RefSeq"/>
        </authorList>
    </citation>
    <scope>IDENTIFICATION</scope>
    <source>
        <tissue evidence="2">Leaf</tissue>
    </source>
</reference>
<dbReference type="GeneID" id="125313720"/>
<sequence length="358" mass="41267">MDNLRKPQSAKCKAEPNDNPMYDVLDTPFIFRRWSESISACNLLSEFLKESPRKLHKHDQSWGNTGFSNICIFPWRMVEKIISCFHQASETITGLGGPRETFKIANTRYVSKNPFIQDLWIFIFKEVRRKSEYAFDETKAREIYEGRGDLFLTYRLGDADGNNLLRYVNQARYDSSILCWHIATEIWYNMEKATERNERREFGKILSDYMLYLLLNQHDMVSGVAGAAQMTLADMVLDLSDHIGDATKDTAELCKRLYDYPSHKFGISTLNEGLGLARQMASLGEKKWEVMSGVWVEMLSYAASHIKGDAHVRGLSKGGELLAFVWLLMAHFGCFYKPPWGIFYKPLDARFVHPTGFR</sequence>
<reference evidence="1" key="1">
    <citation type="submission" date="2025-05" db="UniProtKB">
        <authorList>
            <consortium name="RefSeq"/>
        </authorList>
    </citation>
    <scope>NUCLEOTIDE SEQUENCE [LARGE SCALE GENOMIC DNA]</scope>
</reference>
<dbReference type="InterPro" id="IPR007658">
    <property type="entry name" value="DUF594"/>
</dbReference>
<protein>
    <submittedName>
        <fullName evidence="2">Uncharacterized protein LOC125313720</fullName>
    </submittedName>
</protein>
<accession>A0ABM3GYZ5</accession>
<dbReference type="Proteomes" id="UP000827889">
    <property type="component" value="Chromosome 1"/>
</dbReference>
<organism evidence="1 2">
    <name type="scientific">Rhodamnia argentea</name>
    <dbReference type="NCBI Taxonomy" id="178133"/>
    <lineage>
        <taxon>Eukaryota</taxon>
        <taxon>Viridiplantae</taxon>
        <taxon>Streptophyta</taxon>
        <taxon>Embryophyta</taxon>
        <taxon>Tracheophyta</taxon>
        <taxon>Spermatophyta</taxon>
        <taxon>Magnoliopsida</taxon>
        <taxon>eudicotyledons</taxon>
        <taxon>Gunneridae</taxon>
        <taxon>Pentapetalae</taxon>
        <taxon>rosids</taxon>
        <taxon>malvids</taxon>
        <taxon>Myrtales</taxon>
        <taxon>Myrtaceae</taxon>
        <taxon>Myrtoideae</taxon>
        <taxon>Myrteae</taxon>
        <taxon>Australasian group</taxon>
        <taxon>Rhodamnia</taxon>
    </lineage>
</organism>
<gene>
    <name evidence="2" type="primary">LOC125313720</name>
</gene>
<proteinExistence type="predicted"/>
<dbReference type="RefSeq" id="XP_048129568.1">
    <property type="nucleotide sequence ID" value="XM_048273611.1"/>
</dbReference>
<evidence type="ECO:0000313" key="2">
    <source>
        <dbReference type="RefSeq" id="XP_048129568.1"/>
    </source>
</evidence>
<name>A0ABM3GYZ5_9MYRT</name>
<dbReference type="PANTHER" id="PTHR31325">
    <property type="entry name" value="OS01G0798800 PROTEIN-RELATED"/>
    <property type="match status" value="1"/>
</dbReference>
<evidence type="ECO:0000313" key="1">
    <source>
        <dbReference type="Proteomes" id="UP000827889"/>
    </source>
</evidence>
<dbReference type="Pfam" id="PF04578">
    <property type="entry name" value="DUF594"/>
    <property type="match status" value="1"/>
</dbReference>